<dbReference type="InterPro" id="IPR027417">
    <property type="entry name" value="P-loop_NTPase"/>
</dbReference>
<dbReference type="SUPFAM" id="SSF48334">
    <property type="entry name" value="DNA repair protein MutS, domain III"/>
    <property type="match status" value="1"/>
</dbReference>
<dbReference type="Gene3D" id="1.10.1420.10">
    <property type="match status" value="2"/>
</dbReference>
<gene>
    <name evidence="15" type="ORF">LY90DRAFT_460494</name>
</gene>
<comment type="caution">
    <text evidence="15">The sequence shown here is derived from an EMBL/GenBank/DDBJ whole genome shotgun (WGS) entry which is preliminary data.</text>
</comment>
<dbReference type="SUPFAM" id="SSF53150">
    <property type="entry name" value="DNA repair protein MutS, domain II"/>
    <property type="match status" value="1"/>
</dbReference>
<dbReference type="FunFam" id="3.40.50.300:FF:000523">
    <property type="entry name" value="DNA mismatch repair protein"/>
    <property type="match status" value="1"/>
</dbReference>
<keyword evidence="8 11" id="KW-0234">DNA repair</keyword>
<dbReference type="STRING" id="1754190.A0A1Y2B7X4"/>
<proteinExistence type="inferred from homology"/>
<dbReference type="SUPFAM" id="SSF52540">
    <property type="entry name" value="P-loop containing nucleoside triphosphate hydrolases"/>
    <property type="match status" value="1"/>
</dbReference>
<dbReference type="CDD" id="cd03285">
    <property type="entry name" value="ABC_MSH2_euk"/>
    <property type="match status" value="1"/>
</dbReference>
<evidence type="ECO:0000313" key="16">
    <source>
        <dbReference type="Proteomes" id="UP000193920"/>
    </source>
</evidence>
<dbReference type="InterPro" id="IPR007861">
    <property type="entry name" value="DNA_mismatch_repair_MutS_clamp"/>
</dbReference>
<dbReference type="PANTHER" id="PTHR11361">
    <property type="entry name" value="DNA MISMATCH REPAIR PROTEIN MUTS FAMILY MEMBER"/>
    <property type="match status" value="1"/>
</dbReference>
<evidence type="ECO:0000256" key="2">
    <source>
        <dbReference type="ARBA" id="ARBA00006271"/>
    </source>
</evidence>
<protein>
    <recommendedName>
        <fullName evidence="10">DNA mismatch repair protein MSH2</fullName>
    </recommendedName>
    <alternativeName>
        <fullName evidence="3">DNA mismatch repair protein Msh2</fullName>
    </alternativeName>
</protein>
<dbReference type="Gene3D" id="3.40.1170.10">
    <property type="entry name" value="DNA repair protein MutS, domain I"/>
    <property type="match status" value="1"/>
</dbReference>
<dbReference type="GO" id="GO:0140664">
    <property type="term" value="F:ATP-dependent DNA damage sensor activity"/>
    <property type="evidence" value="ECO:0007669"/>
    <property type="project" value="InterPro"/>
</dbReference>
<comment type="subcellular location">
    <subcellularLocation>
        <location evidence="1">Nucleus</location>
    </subcellularLocation>
</comment>
<evidence type="ECO:0000256" key="1">
    <source>
        <dbReference type="ARBA" id="ARBA00004123"/>
    </source>
</evidence>
<dbReference type="Pfam" id="PF05188">
    <property type="entry name" value="MutS_II"/>
    <property type="match status" value="1"/>
</dbReference>
<name>A0A1Y2B7X4_9FUNG</name>
<dbReference type="NCBIfam" id="NF003810">
    <property type="entry name" value="PRK05399.1"/>
    <property type="match status" value="1"/>
</dbReference>
<keyword evidence="12" id="KW-0175">Coiled coil</keyword>
<dbReference type="EMBL" id="MCOG01000172">
    <property type="protein sequence ID" value="ORY30854.1"/>
    <property type="molecule type" value="Genomic_DNA"/>
</dbReference>
<keyword evidence="6" id="KW-0067">ATP-binding</keyword>
<evidence type="ECO:0000313" key="15">
    <source>
        <dbReference type="EMBL" id="ORY30854.1"/>
    </source>
</evidence>
<dbReference type="Pfam" id="PF00488">
    <property type="entry name" value="MutS_V"/>
    <property type="match status" value="1"/>
</dbReference>
<evidence type="ECO:0000256" key="4">
    <source>
        <dbReference type="ARBA" id="ARBA00022741"/>
    </source>
</evidence>
<comment type="similarity">
    <text evidence="2 11">Belongs to the DNA mismatch repair MutS family.</text>
</comment>
<dbReference type="InterPro" id="IPR007695">
    <property type="entry name" value="DNA_mismatch_repair_MutS-lik_N"/>
</dbReference>
<dbReference type="GO" id="GO:0006312">
    <property type="term" value="P:mitotic recombination"/>
    <property type="evidence" value="ECO:0007669"/>
    <property type="project" value="TreeGrafter"/>
</dbReference>
<evidence type="ECO:0000259" key="14">
    <source>
        <dbReference type="PROSITE" id="PS00486"/>
    </source>
</evidence>
<dbReference type="InterPro" id="IPR000432">
    <property type="entry name" value="DNA_mismatch_repair_MutS_C"/>
</dbReference>
<evidence type="ECO:0000256" key="5">
    <source>
        <dbReference type="ARBA" id="ARBA00022763"/>
    </source>
</evidence>
<keyword evidence="9" id="KW-0539">Nucleus</keyword>
<dbReference type="Gene3D" id="3.40.50.300">
    <property type="entry name" value="P-loop containing nucleotide triphosphate hydrolases"/>
    <property type="match status" value="1"/>
</dbReference>
<dbReference type="Pfam" id="PF05190">
    <property type="entry name" value="MutS_IV"/>
    <property type="match status" value="1"/>
</dbReference>
<evidence type="ECO:0000256" key="10">
    <source>
        <dbReference type="ARBA" id="ARBA00073545"/>
    </source>
</evidence>
<dbReference type="PROSITE" id="PS00486">
    <property type="entry name" value="DNA_MISMATCH_REPAIR_2"/>
    <property type="match status" value="1"/>
</dbReference>
<dbReference type="InterPro" id="IPR016151">
    <property type="entry name" value="DNA_mismatch_repair_MutS_N"/>
</dbReference>
<organism evidence="15 16">
    <name type="scientific">Neocallimastix californiae</name>
    <dbReference type="NCBI Taxonomy" id="1754190"/>
    <lineage>
        <taxon>Eukaryota</taxon>
        <taxon>Fungi</taxon>
        <taxon>Fungi incertae sedis</taxon>
        <taxon>Chytridiomycota</taxon>
        <taxon>Chytridiomycota incertae sedis</taxon>
        <taxon>Neocallimastigomycetes</taxon>
        <taxon>Neocallimastigales</taxon>
        <taxon>Neocallimastigaceae</taxon>
        <taxon>Neocallimastix</taxon>
    </lineage>
</organism>
<dbReference type="GO" id="GO:0030983">
    <property type="term" value="F:mismatched DNA binding"/>
    <property type="evidence" value="ECO:0007669"/>
    <property type="project" value="InterPro"/>
</dbReference>
<dbReference type="PIRSF" id="PIRSF005813">
    <property type="entry name" value="MSH2"/>
    <property type="match status" value="1"/>
</dbReference>
<dbReference type="FunFam" id="3.30.420.110:FF:000002">
    <property type="entry name" value="DNA mismatch repair protein"/>
    <property type="match status" value="1"/>
</dbReference>
<keyword evidence="5 11" id="KW-0227">DNA damage</keyword>
<dbReference type="InterPro" id="IPR036678">
    <property type="entry name" value="MutS_con_dom_sf"/>
</dbReference>
<feature type="region of interest" description="Disordered" evidence="13">
    <location>
        <begin position="848"/>
        <end position="867"/>
    </location>
</feature>
<comment type="function">
    <text evidence="11">Component of the post-replicative DNA mismatch repair system (MMR).</text>
</comment>
<dbReference type="SMART" id="SM00533">
    <property type="entry name" value="MUTSd"/>
    <property type="match status" value="1"/>
</dbReference>
<evidence type="ECO:0000256" key="11">
    <source>
        <dbReference type="RuleBase" id="RU003756"/>
    </source>
</evidence>
<dbReference type="GO" id="GO:0006298">
    <property type="term" value="P:mismatch repair"/>
    <property type="evidence" value="ECO:0007669"/>
    <property type="project" value="InterPro"/>
</dbReference>
<dbReference type="InterPro" id="IPR032642">
    <property type="entry name" value="Msh2_ATP-bd"/>
</dbReference>
<dbReference type="InterPro" id="IPR011184">
    <property type="entry name" value="DNA_mismatch_repair_Msh2"/>
</dbReference>
<evidence type="ECO:0000256" key="3">
    <source>
        <dbReference type="ARBA" id="ARBA00019549"/>
    </source>
</evidence>
<dbReference type="InterPro" id="IPR007696">
    <property type="entry name" value="DNA_mismatch_repair_MutS_core"/>
</dbReference>
<dbReference type="SMART" id="SM00534">
    <property type="entry name" value="MUTSac"/>
    <property type="match status" value="1"/>
</dbReference>
<evidence type="ECO:0000256" key="13">
    <source>
        <dbReference type="SAM" id="MobiDB-lite"/>
    </source>
</evidence>
<feature type="coiled-coil region" evidence="12">
    <location>
        <begin position="465"/>
        <end position="492"/>
    </location>
</feature>
<dbReference type="InterPro" id="IPR036187">
    <property type="entry name" value="DNA_mismatch_repair_MutS_sf"/>
</dbReference>
<evidence type="ECO:0000256" key="12">
    <source>
        <dbReference type="SAM" id="Coils"/>
    </source>
</evidence>
<keyword evidence="7 11" id="KW-0238">DNA-binding</keyword>
<reference evidence="15 16" key="1">
    <citation type="submission" date="2016-08" db="EMBL/GenBank/DDBJ databases">
        <title>A Parts List for Fungal Cellulosomes Revealed by Comparative Genomics.</title>
        <authorList>
            <consortium name="DOE Joint Genome Institute"/>
            <person name="Haitjema C.H."/>
            <person name="Gilmore S.P."/>
            <person name="Henske J.K."/>
            <person name="Solomon K.V."/>
            <person name="De Groot R."/>
            <person name="Kuo A."/>
            <person name="Mondo S.J."/>
            <person name="Salamov A.A."/>
            <person name="Labutti K."/>
            <person name="Zhao Z."/>
            <person name="Chiniquy J."/>
            <person name="Barry K."/>
            <person name="Brewer H.M."/>
            <person name="Purvine S.O."/>
            <person name="Wright A.T."/>
            <person name="Boxma B."/>
            <person name="Van Alen T."/>
            <person name="Hackstein J.H."/>
            <person name="Baker S.E."/>
            <person name="Grigoriev I.V."/>
            <person name="O'Malley M.A."/>
        </authorList>
    </citation>
    <scope>NUCLEOTIDE SEQUENCE [LARGE SCALE GENOMIC DNA]</scope>
    <source>
        <strain evidence="15 16">G1</strain>
    </source>
</reference>
<evidence type="ECO:0000256" key="8">
    <source>
        <dbReference type="ARBA" id="ARBA00023204"/>
    </source>
</evidence>
<dbReference type="Pfam" id="PF05192">
    <property type="entry name" value="MutS_III"/>
    <property type="match status" value="1"/>
</dbReference>
<dbReference type="AlphaFoldDB" id="A0A1Y2B7X4"/>
<dbReference type="Proteomes" id="UP000193920">
    <property type="component" value="Unassembled WGS sequence"/>
</dbReference>
<feature type="domain" description="DNA mismatch repair proteins mutS family" evidence="14">
    <location>
        <begin position="735"/>
        <end position="751"/>
    </location>
</feature>
<dbReference type="GO" id="GO:0005524">
    <property type="term" value="F:ATP binding"/>
    <property type="evidence" value="ECO:0007669"/>
    <property type="project" value="UniProtKB-KW"/>
</dbReference>
<keyword evidence="16" id="KW-1185">Reference proteome</keyword>
<dbReference type="PANTHER" id="PTHR11361:SF35">
    <property type="entry name" value="DNA MISMATCH REPAIR PROTEIN MSH2"/>
    <property type="match status" value="1"/>
</dbReference>
<dbReference type="FunFam" id="1.10.1420.10:FF:000003">
    <property type="entry name" value="DNA mismatch repair protein"/>
    <property type="match status" value="1"/>
</dbReference>
<keyword evidence="4 11" id="KW-0547">Nucleotide-binding</keyword>
<dbReference type="Gene3D" id="3.30.420.110">
    <property type="entry name" value="MutS, connector domain"/>
    <property type="match status" value="1"/>
</dbReference>
<evidence type="ECO:0000256" key="6">
    <source>
        <dbReference type="ARBA" id="ARBA00022840"/>
    </source>
</evidence>
<accession>A0A1Y2B7X4</accession>
<evidence type="ECO:0000256" key="7">
    <source>
        <dbReference type="ARBA" id="ARBA00023125"/>
    </source>
</evidence>
<sequence length="931" mass="105779">MSLEEKNIVDNTSYNGGFLAKYKQIANNKGDDCIQFFEHTNGPSVFYCLYGDDALNAAHDVFKTTTILKYICGNAKTGIPSCIISKINAINYMKDSLLNKQKKIEIYSTAKNTPNNWTLSKKASPGNLQNFEEEIFGTTDFSISPVICAIRVESNNNETRIGVSYADATFRNMGITEFLDNDIYSNFESFCIQINAKECLMLDDPLNYELKKIRDVLSRCDIAITLIKKQKFNTKSIEQDLKFLTNDENITSSPEFDMKLALSACACLIDYLKLVEDDSNMGEYTIQSHELSQYMRLDASAVRALNLIETSEDHSRTMSLSGLLNNCKTTQGARLLKTFLKQPLKNVDEIEMRYNIVEELIENTELRQALQEEHLKRMPDFKRIGKKFQRQSASLQDVVRIYQTIQDLPLLKSSLEADDGKYKNIINEKFIKPIDNIIVDLAKYAELVESTIDLEATEDHEYLIKADFDEDLLRLRQEMNSLISEINEESERVAEDIGLELNKKLKLENNSLYGYHFRIPRANQKCLHKKSQYMELSTQKAGVLFTNSRLNIINEQYKYKLEEYTKNSSALSKEIINIAGTYCKALEMLDDIISQIDVFTSFAHISVNAPIPYIRPVISNDRSFKLINARHPCLEVQDDVNFISNDVDMNRESRMFQIITGPNMGGKSTYIRQIGVIALMAQIGCFVPCDEAKICIFDSILARIGAGDCQYKGVSTFMSEMLETASILKSATENSLIIIDELGRGTSTYDGFGLAWAISEYIAKEIKCYCLFATHFHELTLLQNQLSYVTNLHVDAYTTDTSITLLYKVVEGTCDQSFGIHVAELADFPKDVIKLSKRKAAELEDFSTGTTTTTTDDDAPQRKKKRPTNCCREEIEGGNRIIKNYLNDFSSIPNLKNMSKDELGLAIIKLNDKYTPEIKSNKFLQEIIEKL</sequence>
<evidence type="ECO:0000256" key="9">
    <source>
        <dbReference type="ARBA" id="ARBA00023242"/>
    </source>
</evidence>
<dbReference type="InterPro" id="IPR045076">
    <property type="entry name" value="MutS"/>
</dbReference>
<dbReference type="Pfam" id="PF01624">
    <property type="entry name" value="MutS_I"/>
    <property type="match status" value="1"/>
</dbReference>
<dbReference type="InterPro" id="IPR007860">
    <property type="entry name" value="DNA_mmatch_repair_MutS_con_dom"/>
</dbReference>
<dbReference type="GO" id="GO:0032301">
    <property type="term" value="C:MutSalpha complex"/>
    <property type="evidence" value="ECO:0007669"/>
    <property type="project" value="TreeGrafter"/>
</dbReference>
<dbReference type="OrthoDB" id="295033at2759"/>